<feature type="compositionally biased region" description="Basic and acidic residues" evidence="1">
    <location>
        <begin position="403"/>
        <end position="414"/>
    </location>
</feature>
<feature type="compositionally biased region" description="Polar residues" evidence="1">
    <location>
        <begin position="309"/>
        <end position="319"/>
    </location>
</feature>
<comment type="caution">
    <text evidence="2">The sequence shown here is derived from an EMBL/GenBank/DDBJ whole genome shotgun (WGS) entry which is preliminary data.</text>
</comment>
<name>A0AAN7PHF8_9EURO</name>
<evidence type="ECO:0000313" key="2">
    <source>
        <dbReference type="EMBL" id="KAK5080379.1"/>
    </source>
</evidence>
<reference evidence="2 3" key="1">
    <citation type="submission" date="2023-08" db="EMBL/GenBank/DDBJ databases">
        <title>Black Yeasts Isolated from many extreme environments.</title>
        <authorList>
            <person name="Coleine C."/>
            <person name="Stajich J.E."/>
            <person name="Selbmann L."/>
        </authorList>
    </citation>
    <scope>NUCLEOTIDE SEQUENCE [LARGE SCALE GENOMIC DNA]</scope>
    <source>
        <strain evidence="2 3">CCFEE 5910</strain>
    </source>
</reference>
<evidence type="ECO:0000313" key="3">
    <source>
        <dbReference type="Proteomes" id="UP001309876"/>
    </source>
</evidence>
<dbReference type="Proteomes" id="UP001309876">
    <property type="component" value="Unassembled WGS sequence"/>
</dbReference>
<sequence>MASRKSLQPAMEQAKRRRTGPSSASLVNAASVRGVPAVVLQDAAPAGKNDDASAEEAQEGTQATSSQQGGNVISRVERQGATVPTGIQTNMRRVPAATHDGPAGDFVRSTRTFQGHSFSPEIREERRRLARALVSTVNDELLETSLHRRGYDPIEAAWVYHYAKASCFTRVAAERRSRYEASENQRQQIQQQSTTWQLPMQQMIPPGQLPNLQPQTEHTRQTTHFPLLQNQHSPDLPAVYSNPQDYDFRAQQLGVFDSASQSPWNSGYGTEIQSTMYAPTSNDPQPTHTFNIGPDYPGSYSNYDPFSNIASGQQAQSGRQLPAPPQIVPSSSTPLKRAAQQNIESSATRTARLRLNPIPEHDPAAEGFQYEGLDETSDSFTKLLFDGVDVSQWGPGNETDGGGDDHNPPEERTG</sequence>
<proteinExistence type="predicted"/>
<feature type="compositionally biased region" description="Polar residues" evidence="1">
    <location>
        <begin position="59"/>
        <end position="71"/>
    </location>
</feature>
<feature type="region of interest" description="Disordered" evidence="1">
    <location>
        <begin position="309"/>
        <end position="332"/>
    </location>
</feature>
<accession>A0AAN7PHF8</accession>
<organism evidence="2 3">
    <name type="scientific">Lithohypha guttulata</name>
    <dbReference type="NCBI Taxonomy" id="1690604"/>
    <lineage>
        <taxon>Eukaryota</taxon>
        <taxon>Fungi</taxon>
        <taxon>Dikarya</taxon>
        <taxon>Ascomycota</taxon>
        <taxon>Pezizomycotina</taxon>
        <taxon>Eurotiomycetes</taxon>
        <taxon>Chaetothyriomycetidae</taxon>
        <taxon>Chaetothyriales</taxon>
        <taxon>Trichomeriaceae</taxon>
        <taxon>Lithohypha</taxon>
    </lineage>
</organism>
<feature type="region of interest" description="Disordered" evidence="1">
    <location>
        <begin position="1"/>
        <end position="81"/>
    </location>
</feature>
<keyword evidence="3" id="KW-1185">Reference proteome</keyword>
<dbReference type="AlphaFoldDB" id="A0AAN7PHF8"/>
<evidence type="ECO:0000256" key="1">
    <source>
        <dbReference type="SAM" id="MobiDB-lite"/>
    </source>
</evidence>
<feature type="region of interest" description="Disordered" evidence="1">
    <location>
        <begin position="388"/>
        <end position="414"/>
    </location>
</feature>
<dbReference type="EMBL" id="JAVRRJ010000015">
    <property type="protein sequence ID" value="KAK5080379.1"/>
    <property type="molecule type" value="Genomic_DNA"/>
</dbReference>
<gene>
    <name evidence="2" type="ORF">LTR05_008627</name>
</gene>
<protein>
    <submittedName>
        <fullName evidence="2">Uncharacterized protein</fullName>
    </submittedName>
</protein>